<dbReference type="Pfam" id="PF01370">
    <property type="entry name" value="Epimerase"/>
    <property type="match status" value="1"/>
</dbReference>
<name>A0A5B8QVT6_9GAMM</name>
<dbReference type="KEGG" id="sdeo:D0436_05650"/>
<dbReference type="EMBL" id="CP031775">
    <property type="protein sequence ID" value="QDZ90006.1"/>
    <property type="molecule type" value="Genomic_DNA"/>
</dbReference>
<dbReference type="InterPro" id="IPR001509">
    <property type="entry name" value="Epimerase_deHydtase"/>
</dbReference>
<dbReference type="InterPro" id="IPR050177">
    <property type="entry name" value="Lipid_A_modif_metabolic_enz"/>
</dbReference>
<evidence type="ECO:0000313" key="2">
    <source>
        <dbReference type="EMBL" id="QDZ90006.1"/>
    </source>
</evidence>
<dbReference type="InterPro" id="IPR036291">
    <property type="entry name" value="NAD(P)-bd_dom_sf"/>
</dbReference>
<reference evidence="2 3" key="1">
    <citation type="journal article" date="2019" name="Ecotoxicol. Environ. Saf.">
        <title>Microbial characterization of heavy metal resistant bacterial strains isolated from an electroplating wastewater treatment plant.</title>
        <authorList>
            <person name="Cai X."/>
            <person name="Zheng X."/>
            <person name="Zhang D."/>
            <person name="Iqbal W."/>
            <person name="Liu C."/>
            <person name="Yang B."/>
            <person name="Zhao X."/>
            <person name="Lu X."/>
            <person name="Mao Y."/>
        </authorList>
    </citation>
    <scope>NUCLEOTIDE SEQUENCE [LARGE SCALE GENOMIC DNA]</scope>
    <source>
        <strain evidence="2 3">Ni1-3</strain>
    </source>
</reference>
<dbReference type="SUPFAM" id="SSF51735">
    <property type="entry name" value="NAD(P)-binding Rossmann-fold domains"/>
    <property type="match status" value="1"/>
</dbReference>
<dbReference type="RefSeq" id="WP_023268443.1">
    <property type="nucleotide sequence ID" value="NZ_BSOL01000019.1"/>
</dbReference>
<feature type="domain" description="NAD-dependent epimerase/dehydratase" evidence="1">
    <location>
        <begin position="5"/>
        <end position="213"/>
    </location>
</feature>
<evidence type="ECO:0000259" key="1">
    <source>
        <dbReference type="Pfam" id="PF01370"/>
    </source>
</evidence>
<protein>
    <submittedName>
        <fullName evidence="2">NAD-dependent epimerase/dehydratase family protein</fullName>
    </submittedName>
</protein>
<dbReference type="PANTHER" id="PTHR43245">
    <property type="entry name" value="BIFUNCTIONAL POLYMYXIN RESISTANCE PROTEIN ARNA"/>
    <property type="match status" value="1"/>
</dbReference>
<dbReference type="AlphaFoldDB" id="A0A5B8QVT6"/>
<dbReference type="Proteomes" id="UP000321124">
    <property type="component" value="Chromosome"/>
</dbReference>
<organism evidence="2 3">
    <name type="scientific">Shewanella decolorationis</name>
    <dbReference type="NCBI Taxonomy" id="256839"/>
    <lineage>
        <taxon>Bacteria</taxon>
        <taxon>Pseudomonadati</taxon>
        <taxon>Pseudomonadota</taxon>
        <taxon>Gammaproteobacteria</taxon>
        <taxon>Alteromonadales</taxon>
        <taxon>Shewanellaceae</taxon>
        <taxon>Shewanella</taxon>
    </lineage>
</organism>
<accession>A0A5B8QVT6</accession>
<sequence>MRQTILGASGQIGRELALSLNREFDCDIRLVSRKPQKVNATDELKSANLLDLAQTLAAVEGSDIVYLTAGLPMDTQLWVEQWPVIMGNVIQACKTHGAKLVYFDNTYMYPQTAAPQHEDAAFAPNGAKGRVRGEITQMLLDEMKAGRLEAIICRAPEFYGPGQTQSITNTTVIDNLAQGKKAKVFLRDDTKRSLIYTPDASRAMALLGNTPDAYGQTWHLPCDDNRLTYKEFITLAADIFKVSARYTVIKEWQLWLAGKFNPTIRDARELLPRYRCDNLFISDKFKARFPDFKVTRFEQGLAEIAKERKLI</sequence>
<dbReference type="PANTHER" id="PTHR43245:SF13">
    <property type="entry name" value="UDP-D-APIOSE_UDP-D-XYLOSE SYNTHASE 2"/>
    <property type="match status" value="1"/>
</dbReference>
<evidence type="ECO:0000313" key="3">
    <source>
        <dbReference type="Proteomes" id="UP000321124"/>
    </source>
</evidence>
<dbReference type="Gene3D" id="3.40.50.720">
    <property type="entry name" value="NAD(P)-binding Rossmann-like Domain"/>
    <property type="match status" value="1"/>
</dbReference>
<proteinExistence type="predicted"/>
<gene>
    <name evidence="2" type="ORF">D0436_05650</name>
</gene>